<dbReference type="GO" id="GO:0008061">
    <property type="term" value="F:chitin binding"/>
    <property type="evidence" value="ECO:0007669"/>
    <property type="project" value="InterPro"/>
</dbReference>
<accession>A0A7J6LGR8</accession>
<evidence type="ECO:0000256" key="1">
    <source>
        <dbReference type="ARBA" id="ARBA00022801"/>
    </source>
</evidence>
<dbReference type="PROSITE" id="PS51910">
    <property type="entry name" value="GH18_2"/>
    <property type="match status" value="1"/>
</dbReference>
<evidence type="ECO:0000259" key="6">
    <source>
        <dbReference type="PROSITE" id="PS51910"/>
    </source>
</evidence>
<dbReference type="GO" id="GO:0004568">
    <property type="term" value="F:chitinase activity"/>
    <property type="evidence" value="ECO:0007669"/>
    <property type="project" value="TreeGrafter"/>
</dbReference>
<dbReference type="GO" id="GO:0005975">
    <property type="term" value="P:carbohydrate metabolic process"/>
    <property type="evidence" value="ECO:0007669"/>
    <property type="project" value="InterPro"/>
</dbReference>
<comment type="similarity">
    <text evidence="4">Belongs to the glycosyl hydrolase 18 family.</text>
</comment>
<evidence type="ECO:0000256" key="5">
    <source>
        <dbReference type="SAM" id="SignalP"/>
    </source>
</evidence>
<evidence type="ECO:0000256" key="2">
    <source>
        <dbReference type="ARBA" id="ARBA00023295"/>
    </source>
</evidence>
<gene>
    <name evidence="7" type="ORF">FOL46_006956</name>
</gene>
<dbReference type="GO" id="GO:0006032">
    <property type="term" value="P:chitin catabolic process"/>
    <property type="evidence" value="ECO:0007669"/>
    <property type="project" value="TreeGrafter"/>
</dbReference>
<proteinExistence type="inferred from homology"/>
<sequence>MSRLITLLLPVLLEGVPPEKPFFAFTIHLYWTPEYYHALFQSGVNHVIYWSGADVAENGSHTMPRLWKSKFYMARSIADQYGASLSWVSPTPEHLMAGPESKWELYVNTTRTLFETYPFDGINFDWEYPKDINDCRNYGTLLRKVKEGVYRPNGSAYITMDIGAWEQQFDCAKRGGVVDAVDMVLMMTYDNVEDPEGHSSIRWTEDMAYTWRDTVGLPFDKLAVGIPLYGQTRDRQQVGYQSLVEQGADTAGDGYFNGFFFNTPAVIRHKTEFIYNNCIAGIMIYALEHDFFPSEKQSLMQVFNATINEAVLPEVFFASVGATKVYMDVYESESVVFMLEGHDLPMYVSGRFPLKGDGSSYFLDIDGAELQELYGNFTKFQIEVQDKDLTTFSFNGVDAVSTSLQGEKVELERVAFGLMTGTFLYTE</sequence>
<dbReference type="InterPro" id="IPR017853">
    <property type="entry name" value="GH"/>
</dbReference>
<dbReference type="Gene3D" id="3.20.20.80">
    <property type="entry name" value="Glycosidases"/>
    <property type="match status" value="1"/>
</dbReference>
<dbReference type="SMART" id="SM00636">
    <property type="entry name" value="Glyco_18"/>
    <property type="match status" value="1"/>
</dbReference>
<dbReference type="GO" id="GO:0005576">
    <property type="term" value="C:extracellular region"/>
    <property type="evidence" value="ECO:0007669"/>
    <property type="project" value="TreeGrafter"/>
</dbReference>
<dbReference type="EMBL" id="JABANN010000474">
    <property type="protein sequence ID" value="KAF4658465.1"/>
    <property type="molecule type" value="Genomic_DNA"/>
</dbReference>
<feature type="signal peptide" evidence="5">
    <location>
        <begin position="1"/>
        <end position="15"/>
    </location>
</feature>
<organism evidence="7 8">
    <name type="scientific">Perkinsus olseni</name>
    <name type="common">Perkinsus atlanticus</name>
    <dbReference type="NCBI Taxonomy" id="32597"/>
    <lineage>
        <taxon>Eukaryota</taxon>
        <taxon>Sar</taxon>
        <taxon>Alveolata</taxon>
        <taxon>Perkinsozoa</taxon>
        <taxon>Perkinsea</taxon>
        <taxon>Perkinsida</taxon>
        <taxon>Perkinsidae</taxon>
        <taxon>Perkinsus</taxon>
    </lineage>
</organism>
<keyword evidence="5" id="KW-0732">Signal</keyword>
<evidence type="ECO:0000313" key="8">
    <source>
        <dbReference type="Proteomes" id="UP000572268"/>
    </source>
</evidence>
<dbReference type="InterPro" id="IPR050314">
    <property type="entry name" value="Glycosyl_Hydrlase_18"/>
</dbReference>
<dbReference type="Proteomes" id="UP000572268">
    <property type="component" value="Unassembled WGS sequence"/>
</dbReference>
<evidence type="ECO:0000256" key="4">
    <source>
        <dbReference type="RuleBase" id="RU004453"/>
    </source>
</evidence>
<comment type="caution">
    <text evidence="7">The sequence shown here is derived from an EMBL/GenBank/DDBJ whole genome shotgun (WGS) entry which is preliminary data.</text>
</comment>
<keyword evidence="2 3" id="KW-0326">Glycosidase</keyword>
<dbReference type="InterPro" id="IPR011583">
    <property type="entry name" value="Chitinase_II/V-like_cat"/>
</dbReference>
<dbReference type="PROSITE" id="PS01095">
    <property type="entry name" value="GH18_1"/>
    <property type="match status" value="1"/>
</dbReference>
<evidence type="ECO:0000256" key="3">
    <source>
        <dbReference type="RuleBase" id="RU000489"/>
    </source>
</evidence>
<dbReference type="AlphaFoldDB" id="A0A7J6LGR8"/>
<feature type="non-terminal residue" evidence="7">
    <location>
        <position position="427"/>
    </location>
</feature>
<dbReference type="InterPro" id="IPR001579">
    <property type="entry name" value="Glyco_hydro_18_chit_AS"/>
</dbReference>
<keyword evidence="1 3" id="KW-0378">Hydrolase</keyword>
<evidence type="ECO:0000313" key="7">
    <source>
        <dbReference type="EMBL" id="KAF4658465.1"/>
    </source>
</evidence>
<dbReference type="SUPFAM" id="SSF51445">
    <property type="entry name" value="(Trans)glycosidases"/>
    <property type="match status" value="1"/>
</dbReference>
<name>A0A7J6LGR8_PEROL</name>
<feature type="domain" description="GH18" evidence="6">
    <location>
        <begin position="23"/>
        <end position="310"/>
    </location>
</feature>
<dbReference type="PANTHER" id="PTHR11177">
    <property type="entry name" value="CHITINASE"/>
    <property type="match status" value="1"/>
</dbReference>
<reference evidence="7 8" key="1">
    <citation type="submission" date="2020-04" db="EMBL/GenBank/DDBJ databases">
        <title>Perkinsus olseni comparative genomics.</title>
        <authorList>
            <person name="Bogema D.R."/>
        </authorList>
    </citation>
    <scope>NUCLEOTIDE SEQUENCE [LARGE SCALE GENOMIC DNA]</scope>
    <source>
        <strain evidence="7">ATCC PRA-31</strain>
    </source>
</reference>
<dbReference type="PANTHER" id="PTHR11177:SF317">
    <property type="entry name" value="CHITINASE 12-RELATED"/>
    <property type="match status" value="1"/>
</dbReference>
<dbReference type="Pfam" id="PF00704">
    <property type="entry name" value="Glyco_hydro_18"/>
    <property type="match status" value="1"/>
</dbReference>
<feature type="chain" id="PRO_5029836960" description="GH18 domain-containing protein" evidence="5">
    <location>
        <begin position="16"/>
        <end position="427"/>
    </location>
</feature>
<dbReference type="InterPro" id="IPR001223">
    <property type="entry name" value="Glyco_hydro18_cat"/>
</dbReference>
<protein>
    <recommendedName>
        <fullName evidence="6">GH18 domain-containing protein</fullName>
    </recommendedName>
</protein>